<evidence type="ECO:0000259" key="1">
    <source>
        <dbReference type="Pfam" id="PF13336"/>
    </source>
</evidence>
<keyword evidence="2" id="KW-0378">Hydrolase</keyword>
<dbReference type="EMBL" id="BAAAEO010000005">
    <property type="protein sequence ID" value="GAA0562137.1"/>
    <property type="molecule type" value="Genomic_DNA"/>
</dbReference>
<organism evidence="2 3">
    <name type="scientific">Rheinheimera aquimaris</name>
    <dbReference type="NCBI Taxonomy" id="412437"/>
    <lineage>
        <taxon>Bacteria</taxon>
        <taxon>Pseudomonadati</taxon>
        <taxon>Pseudomonadota</taxon>
        <taxon>Gammaproteobacteria</taxon>
        <taxon>Chromatiales</taxon>
        <taxon>Chromatiaceae</taxon>
        <taxon>Rheinheimera</taxon>
    </lineage>
</organism>
<comment type="caution">
    <text evidence="2">The sequence shown here is derived from an EMBL/GenBank/DDBJ whole genome shotgun (WGS) entry which is preliminary data.</text>
</comment>
<dbReference type="SUPFAM" id="SSF100950">
    <property type="entry name" value="NagB/RpiA/CoA transferase-like"/>
    <property type="match status" value="1"/>
</dbReference>
<dbReference type="Gene3D" id="3.40.1080.10">
    <property type="entry name" value="Glutaconate Coenzyme A-transferase"/>
    <property type="match status" value="1"/>
</dbReference>
<name>A0ABP3PBS3_9GAMM</name>
<evidence type="ECO:0000313" key="2">
    <source>
        <dbReference type="EMBL" id="GAA0562137.1"/>
    </source>
</evidence>
<dbReference type="Gene3D" id="3.30.750.70">
    <property type="entry name" value="4-hydroxybutyrate coenzyme like domains"/>
    <property type="match status" value="1"/>
</dbReference>
<dbReference type="InterPro" id="IPR026888">
    <property type="entry name" value="AcetylCoA_hyd_C"/>
</dbReference>
<accession>A0ABP3PBS3</accession>
<feature type="domain" description="Acetyl-CoA hydrolase/transferase C-terminal" evidence="1">
    <location>
        <begin position="342"/>
        <end position="497"/>
    </location>
</feature>
<reference evidence="3" key="1">
    <citation type="journal article" date="2019" name="Int. J. Syst. Evol. Microbiol.">
        <title>The Global Catalogue of Microorganisms (GCM) 10K type strain sequencing project: providing services to taxonomists for standard genome sequencing and annotation.</title>
        <authorList>
            <consortium name="The Broad Institute Genomics Platform"/>
            <consortium name="The Broad Institute Genome Sequencing Center for Infectious Disease"/>
            <person name="Wu L."/>
            <person name="Ma J."/>
        </authorList>
    </citation>
    <scope>NUCLEOTIDE SEQUENCE [LARGE SCALE GENOMIC DNA]</scope>
    <source>
        <strain evidence="3">JCM 14331</strain>
    </source>
</reference>
<keyword evidence="3" id="KW-1185">Reference proteome</keyword>
<evidence type="ECO:0000313" key="3">
    <source>
        <dbReference type="Proteomes" id="UP001501169"/>
    </source>
</evidence>
<dbReference type="Gene3D" id="3.40.1080.20">
    <property type="entry name" value="Acetyl-CoA hydrolase/transferase C-terminal domain"/>
    <property type="match status" value="1"/>
</dbReference>
<dbReference type="InterPro" id="IPR046433">
    <property type="entry name" value="ActCoA_hydro"/>
</dbReference>
<dbReference type="PANTHER" id="PTHR21432:SF20">
    <property type="entry name" value="ACETYL-COA HYDROLASE"/>
    <property type="match status" value="1"/>
</dbReference>
<proteinExistence type="predicted"/>
<dbReference type="Proteomes" id="UP001501169">
    <property type="component" value="Unassembled WGS sequence"/>
</dbReference>
<protein>
    <submittedName>
        <fullName evidence="2">Acetyl-CoA hydrolase/transferase C-terminal domain-containing protein</fullName>
    </submittedName>
</protein>
<dbReference type="RefSeq" id="WP_226767836.1">
    <property type="nucleotide sequence ID" value="NZ_BAAAEO010000005.1"/>
</dbReference>
<sequence length="617" mass="66937">MLAELLILSNAKTIAQRIVDKTGGDIRLALPLGLGKANTIVNALTDLAVADPSIRLHLFTALTLQHPRPASDLQARFLGPAITRLFGAYTALDYATRLADGNLPANIRVQEFFFQAGSWLGNQSAQQGYIPVNYTHALDTLLALKPNVILQLLARDKDRFSLSGNTDITVDLLRARARGEQSFILASEINAQLPFMPGAAELNPDELDCVLDDPASQFELFSVPKRPVELADHAIGLHVAGLVPDGGTLQIGIGSLGDAVASSLILRHQQPDTLRAVMAKAPFPGHAAAQHSSFTRGLYGVTEILVQGFLRLIKAGVIRREVEGALVHAGFFVDCHDFYRELRDMPEHERRLIQMMPVSFTNQLYGDELPKRAARQNARFVNAAMKATVLGGVISDITDQGQIVSGVGGQFNFIEQAFALQGARALITLQATRESKGKVVSNIVWQHPHETIPRHYRDIIVTEYGIADLRGRSDAECIMAMISIADSRFQADLLAKAKAAGKLPKAASVPAPHRNNTPQNLRNWLAPVVADGTLVQFPFGTDFTDVEQQLLGALSLLKAKAGSYPAMAALLWRGLVSSKSPAQLACLQRLSLQQPRSVTEWLTAQTVKGALAIATEH</sequence>
<dbReference type="InterPro" id="IPR037171">
    <property type="entry name" value="NagB/RpiA_transferase-like"/>
</dbReference>
<dbReference type="PANTHER" id="PTHR21432">
    <property type="entry name" value="ACETYL-COA HYDROLASE-RELATED"/>
    <property type="match status" value="1"/>
</dbReference>
<dbReference type="Pfam" id="PF13336">
    <property type="entry name" value="AcetylCoA_hyd_C"/>
    <property type="match status" value="1"/>
</dbReference>
<gene>
    <name evidence="2" type="ORF">GCM10009098_32840</name>
</gene>
<dbReference type="InterPro" id="IPR038460">
    <property type="entry name" value="AcetylCoA_hyd_C_sf"/>
</dbReference>
<dbReference type="GO" id="GO:0016787">
    <property type="term" value="F:hydrolase activity"/>
    <property type="evidence" value="ECO:0007669"/>
    <property type="project" value="UniProtKB-KW"/>
</dbReference>